<dbReference type="RefSeq" id="WP_344876527.1">
    <property type="nucleotide sequence ID" value="NZ_BAAAZP010000049.1"/>
</dbReference>
<protein>
    <submittedName>
        <fullName evidence="1">Uncharacterized protein</fullName>
    </submittedName>
</protein>
<dbReference type="Proteomes" id="UP001500902">
    <property type="component" value="Unassembled WGS sequence"/>
</dbReference>
<dbReference type="Gene3D" id="3.40.420.10">
    <property type="entry name" value="Ricin (A subunit), domain 1"/>
    <property type="match status" value="1"/>
</dbReference>
<dbReference type="EMBL" id="BAAAZP010000049">
    <property type="protein sequence ID" value="GAA3661400.1"/>
    <property type="molecule type" value="Genomic_DNA"/>
</dbReference>
<accession>A0ABP7BJQ5</accession>
<proteinExistence type="predicted"/>
<dbReference type="InterPro" id="IPR001574">
    <property type="entry name" value="Ribosome_inactivat_prot"/>
</dbReference>
<sequence length="255" mass="29070">MALDDEDILTGEGSLGFDEERVPSNRRFFAVIEFLRARFHTYHANLPDSDDRNFMCVDIDLPYEQSVQLYFKKKDLYLVGWTIDNEPAKYLGVGLADTPRPGQPVTRINTDQVIDIRYGDLVQRVPLSRKQMQDSLQRLYDCLKHQKDGHPQKSGNLQTDFDVVVRMTSEMARFGGYYDSFKHSWAFTWSQSNPRTMGTNKLGCFNAVVAKWDKFSRKANNGTDTLKWPGTPDDVTVEQARAAIGDGVKLGENIT</sequence>
<dbReference type="Pfam" id="PF00161">
    <property type="entry name" value="RIP"/>
    <property type="match status" value="1"/>
</dbReference>
<evidence type="ECO:0000313" key="2">
    <source>
        <dbReference type="Proteomes" id="UP001500902"/>
    </source>
</evidence>
<keyword evidence="2" id="KW-1185">Reference proteome</keyword>
<reference evidence="2" key="1">
    <citation type="journal article" date="2019" name="Int. J. Syst. Evol. Microbiol.">
        <title>The Global Catalogue of Microorganisms (GCM) 10K type strain sequencing project: providing services to taxonomists for standard genome sequencing and annotation.</title>
        <authorList>
            <consortium name="The Broad Institute Genomics Platform"/>
            <consortium name="The Broad Institute Genome Sequencing Center for Infectious Disease"/>
            <person name="Wu L."/>
            <person name="Ma J."/>
        </authorList>
    </citation>
    <scope>NUCLEOTIDE SEQUENCE [LARGE SCALE GENOMIC DNA]</scope>
    <source>
        <strain evidence="2">JCM 16904</strain>
    </source>
</reference>
<name>A0ABP7BJQ5_9ACTN</name>
<gene>
    <name evidence="1" type="ORF">GCM10022224_026100</name>
</gene>
<dbReference type="InterPro" id="IPR016138">
    <property type="entry name" value="Ribosome_inactivat_prot_sub1"/>
</dbReference>
<dbReference type="SUPFAM" id="SSF56371">
    <property type="entry name" value="Ribosome inactivating proteins (RIP)"/>
    <property type="match status" value="1"/>
</dbReference>
<organism evidence="1 2">
    <name type="scientific">Nonomuraea antimicrobica</name>
    <dbReference type="NCBI Taxonomy" id="561173"/>
    <lineage>
        <taxon>Bacteria</taxon>
        <taxon>Bacillati</taxon>
        <taxon>Actinomycetota</taxon>
        <taxon>Actinomycetes</taxon>
        <taxon>Streptosporangiales</taxon>
        <taxon>Streptosporangiaceae</taxon>
        <taxon>Nonomuraea</taxon>
    </lineage>
</organism>
<dbReference type="InterPro" id="IPR036041">
    <property type="entry name" value="Ribosome-inact_prot_sf"/>
</dbReference>
<comment type="caution">
    <text evidence="1">The sequence shown here is derived from an EMBL/GenBank/DDBJ whole genome shotgun (WGS) entry which is preliminary data.</text>
</comment>
<evidence type="ECO:0000313" key="1">
    <source>
        <dbReference type="EMBL" id="GAA3661400.1"/>
    </source>
</evidence>